<evidence type="ECO:0000256" key="4">
    <source>
        <dbReference type="PROSITE-ProRule" id="PRU01100"/>
    </source>
</evidence>
<dbReference type="Gene3D" id="1.25.40.10">
    <property type="entry name" value="Tetratricopeptide repeat domain"/>
    <property type="match status" value="1"/>
</dbReference>
<keyword evidence="2 4" id="KW-0378">Hydrolase</keyword>
<feature type="active site" description="Proton donor" evidence="4">
    <location>
        <position position="237"/>
    </location>
</feature>
<dbReference type="Gene3D" id="3.20.20.80">
    <property type="entry name" value="Glycosidases"/>
    <property type="match status" value="1"/>
</dbReference>
<dbReference type="Proteomes" id="UP000249522">
    <property type="component" value="Unassembled WGS sequence"/>
</dbReference>
<dbReference type="SUPFAM" id="SSF48452">
    <property type="entry name" value="TPR-like"/>
    <property type="match status" value="1"/>
</dbReference>
<dbReference type="InterPro" id="IPR022790">
    <property type="entry name" value="GH26_dom"/>
</dbReference>
<protein>
    <recommendedName>
        <fullName evidence="5">GH26 domain-containing protein</fullName>
    </recommendedName>
</protein>
<accession>A0A2W1LDH6</accession>
<dbReference type="EMBL" id="QKRB01000060">
    <property type="protein sequence ID" value="PZD93122.1"/>
    <property type="molecule type" value="Genomic_DNA"/>
</dbReference>
<dbReference type="PANTHER" id="PTHR40079:SF4">
    <property type="entry name" value="GH26 DOMAIN-CONTAINING PROTEIN-RELATED"/>
    <property type="match status" value="1"/>
</dbReference>
<dbReference type="InterPro" id="IPR000805">
    <property type="entry name" value="Glyco_hydro_26"/>
</dbReference>
<dbReference type="SUPFAM" id="SSF51445">
    <property type="entry name" value="(Trans)glycosidases"/>
    <property type="match status" value="1"/>
</dbReference>
<dbReference type="GO" id="GO:0006080">
    <property type="term" value="P:substituted mannan metabolic process"/>
    <property type="evidence" value="ECO:0007669"/>
    <property type="project" value="InterPro"/>
</dbReference>
<dbReference type="GO" id="GO:0016985">
    <property type="term" value="F:mannan endo-1,4-beta-mannosidase activity"/>
    <property type="evidence" value="ECO:0007669"/>
    <property type="project" value="InterPro"/>
</dbReference>
<name>A0A2W1LDH6_9BACL</name>
<dbReference type="AlphaFoldDB" id="A0A2W1LDH6"/>
<keyword evidence="3 4" id="KW-0326">Glycosidase</keyword>
<dbReference type="InterPro" id="IPR011990">
    <property type="entry name" value="TPR-like_helical_dom_sf"/>
</dbReference>
<evidence type="ECO:0000256" key="3">
    <source>
        <dbReference type="ARBA" id="ARBA00023295"/>
    </source>
</evidence>
<sequence length="515" mass="57552">MSIPVMQQGKAQAASVWTVYKEAQKLEARGKYNEAIAQYKQIAPVFVKDKDYGNAAQMYRRIGDCYKGLKHYDEAVANWDLEAEYSGKAKQTQVSIAAKRKANLLRSSAKLYVEQPAGQGTTYGGTKFVPANGALIGAYAELDKAVNDPKKGKYFTEQFPVLTGKKHAAYLLYFNYGSDPALLAKHLERAKASGTALQIGVQPIKGLDQVKDDAYLRGLAKAIGESEAPVFLRFANEMNGGWVKWHGDPKKYIEKFRLVAKVFREEAQDNVAMVWAPGANPTYTIESYYPGDAYVDWVGVSLYTIFDPSLDPLEQGEDRSSHLDKFDHIYQTYAARKPVFISEGGVSYMYPEKRQDKTKWAVYKLREFYSSLPMVYPKVKGVFWFDSNGDSTARIKYYMLSANEQLLKAYKESVAHPFYLGSIGEKAPVSYKPVNNSTIQAGKLKLSGYVKTWAPTLSKVSYQIGGRTVGTASAPPWTAEIDFRAYKGKKLEIAVQAYDNSGKLVTTQKVNVKLQ</sequence>
<dbReference type="OrthoDB" id="9802773at2"/>
<keyword evidence="7" id="KW-1185">Reference proteome</keyword>
<dbReference type="PANTHER" id="PTHR40079">
    <property type="entry name" value="MANNAN ENDO-1,4-BETA-MANNOSIDASE E-RELATED"/>
    <property type="match status" value="1"/>
</dbReference>
<proteinExistence type="inferred from homology"/>
<dbReference type="Pfam" id="PF02156">
    <property type="entry name" value="Glyco_hydro_26"/>
    <property type="match status" value="1"/>
</dbReference>
<reference evidence="6 7" key="1">
    <citation type="submission" date="2018-06" db="EMBL/GenBank/DDBJ databases">
        <title>Paenibacillus imtechensis sp. nov.</title>
        <authorList>
            <person name="Pinnaka A.K."/>
            <person name="Singh H."/>
            <person name="Kaur M."/>
        </authorList>
    </citation>
    <scope>NUCLEOTIDE SEQUENCE [LARGE SCALE GENOMIC DNA]</scope>
    <source>
        <strain evidence="6 7">SMB1</strain>
    </source>
</reference>
<dbReference type="InterPro" id="IPR013783">
    <property type="entry name" value="Ig-like_fold"/>
</dbReference>
<evidence type="ECO:0000313" key="6">
    <source>
        <dbReference type="EMBL" id="PZD93122.1"/>
    </source>
</evidence>
<gene>
    <name evidence="6" type="ORF">DNH61_25340</name>
</gene>
<feature type="active site" description="Nucleophile" evidence="4">
    <location>
        <position position="343"/>
    </location>
</feature>
<evidence type="ECO:0000256" key="2">
    <source>
        <dbReference type="ARBA" id="ARBA00022801"/>
    </source>
</evidence>
<evidence type="ECO:0000259" key="5">
    <source>
        <dbReference type="PROSITE" id="PS51764"/>
    </source>
</evidence>
<dbReference type="PROSITE" id="PS51764">
    <property type="entry name" value="GH26"/>
    <property type="match status" value="1"/>
</dbReference>
<evidence type="ECO:0000256" key="1">
    <source>
        <dbReference type="ARBA" id="ARBA00007754"/>
    </source>
</evidence>
<evidence type="ECO:0000313" key="7">
    <source>
        <dbReference type="Proteomes" id="UP000249522"/>
    </source>
</evidence>
<dbReference type="Gene3D" id="2.60.40.10">
    <property type="entry name" value="Immunoglobulins"/>
    <property type="match status" value="1"/>
</dbReference>
<organism evidence="6 7">
    <name type="scientific">Paenibacillus sambharensis</name>
    <dbReference type="NCBI Taxonomy" id="1803190"/>
    <lineage>
        <taxon>Bacteria</taxon>
        <taxon>Bacillati</taxon>
        <taxon>Bacillota</taxon>
        <taxon>Bacilli</taxon>
        <taxon>Bacillales</taxon>
        <taxon>Paenibacillaceae</taxon>
        <taxon>Paenibacillus</taxon>
    </lineage>
</organism>
<comment type="similarity">
    <text evidence="1 4">Belongs to the glycosyl hydrolase 26 family.</text>
</comment>
<feature type="domain" description="GH26" evidence="5">
    <location>
        <begin position="115"/>
        <end position="410"/>
    </location>
</feature>
<comment type="caution">
    <text evidence="6">The sequence shown here is derived from an EMBL/GenBank/DDBJ whole genome shotgun (WGS) entry which is preliminary data.</text>
</comment>
<dbReference type="InterPro" id="IPR017853">
    <property type="entry name" value="GH"/>
</dbReference>